<comment type="caution">
    <text evidence="3">The sequence shown here is derived from an EMBL/GenBank/DDBJ whole genome shotgun (WGS) entry which is preliminary data.</text>
</comment>
<proteinExistence type="inferred from homology"/>
<sequence>MMAKIYKKNSRNGSIALYLGKRDFVDHVDSVDVVVWVSLTCAFRYGREDLDVIGLSFRKDIWVKHLQVYPATSEPKPANTPMQDALLRKVGGDGHAFTFIVPANLPCSVTLQPGPGDAGKACGVDFEVKAYIANDVENPNEQVDKSRSTADSRARKQSELHQQVAMLLQAAAGSSWAGLRPVERGLLIFSPYLKLCLGMLFKMQLIYVL</sequence>
<dbReference type="InterPro" id="IPR014756">
    <property type="entry name" value="Ig_E-set"/>
</dbReference>
<organism evidence="3 4">
    <name type="scientific">Coilia grayii</name>
    <name type="common">Gray's grenadier anchovy</name>
    <dbReference type="NCBI Taxonomy" id="363190"/>
    <lineage>
        <taxon>Eukaryota</taxon>
        <taxon>Metazoa</taxon>
        <taxon>Chordata</taxon>
        <taxon>Craniata</taxon>
        <taxon>Vertebrata</taxon>
        <taxon>Euteleostomi</taxon>
        <taxon>Actinopterygii</taxon>
        <taxon>Neopterygii</taxon>
        <taxon>Teleostei</taxon>
        <taxon>Clupei</taxon>
        <taxon>Clupeiformes</taxon>
        <taxon>Clupeoidei</taxon>
        <taxon>Engraulidae</taxon>
        <taxon>Coilinae</taxon>
        <taxon>Coilia</taxon>
    </lineage>
</organism>
<evidence type="ECO:0000313" key="3">
    <source>
        <dbReference type="EMBL" id="KAL2077207.1"/>
    </source>
</evidence>
<evidence type="ECO:0000313" key="4">
    <source>
        <dbReference type="Proteomes" id="UP001591681"/>
    </source>
</evidence>
<evidence type="ECO:0000256" key="1">
    <source>
        <dbReference type="ARBA" id="ARBA00005298"/>
    </source>
</evidence>
<feature type="domain" description="Arrestin-like N-terminal" evidence="2">
    <location>
        <begin position="35"/>
        <end position="142"/>
    </location>
</feature>
<evidence type="ECO:0000259" key="2">
    <source>
        <dbReference type="Pfam" id="PF00339"/>
    </source>
</evidence>
<dbReference type="InterPro" id="IPR014753">
    <property type="entry name" value="Arrestin_N"/>
</dbReference>
<keyword evidence="4" id="KW-1185">Reference proteome</keyword>
<dbReference type="PANTHER" id="PTHR11792:SF19">
    <property type="entry name" value="ARRESTIN-C"/>
    <property type="match status" value="1"/>
</dbReference>
<gene>
    <name evidence="3" type="ORF">ACEWY4_026711</name>
</gene>
<dbReference type="InterPro" id="IPR017864">
    <property type="entry name" value="Arrestin_CS"/>
</dbReference>
<dbReference type="PANTHER" id="PTHR11792">
    <property type="entry name" value="ARRESTIN"/>
    <property type="match status" value="1"/>
</dbReference>
<protein>
    <recommendedName>
        <fullName evidence="2">Arrestin-like N-terminal domain-containing protein</fullName>
    </recommendedName>
</protein>
<dbReference type="InterPro" id="IPR011021">
    <property type="entry name" value="Arrestin-like_N"/>
</dbReference>
<dbReference type="Proteomes" id="UP001591681">
    <property type="component" value="Unassembled WGS sequence"/>
</dbReference>
<dbReference type="Gene3D" id="2.60.40.840">
    <property type="match status" value="1"/>
</dbReference>
<comment type="similarity">
    <text evidence="1">Belongs to the arrestin family.</text>
</comment>
<dbReference type="PROSITE" id="PS00295">
    <property type="entry name" value="ARRESTINS"/>
    <property type="match status" value="1"/>
</dbReference>
<dbReference type="AlphaFoldDB" id="A0ABD1IQE2"/>
<dbReference type="EMBL" id="JBHFQA010000024">
    <property type="protein sequence ID" value="KAL2077207.1"/>
    <property type="molecule type" value="Genomic_DNA"/>
</dbReference>
<dbReference type="GO" id="GO:0007399">
    <property type="term" value="P:nervous system development"/>
    <property type="evidence" value="ECO:0007669"/>
    <property type="project" value="UniProtKB-ARBA"/>
</dbReference>
<dbReference type="SUPFAM" id="SSF81296">
    <property type="entry name" value="E set domains"/>
    <property type="match status" value="1"/>
</dbReference>
<reference evidence="3 4" key="1">
    <citation type="submission" date="2024-09" db="EMBL/GenBank/DDBJ databases">
        <title>A chromosome-level genome assembly of Gray's grenadier anchovy, Coilia grayii.</title>
        <authorList>
            <person name="Fu Z."/>
        </authorList>
    </citation>
    <scope>NUCLEOTIDE SEQUENCE [LARGE SCALE GENOMIC DNA]</scope>
    <source>
        <strain evidence="3">G4</strain>
        <tissue evidence="3">Muscle</tissue>
    </source>
</reference>
<accession>A0ABD1IQE2</accession>
<dbReference type="InterPro" id="IPR000698">
    <property type="entry name" value="Arrestin"/>
</dbReference>
<dbReference type="Pfam" id="PF00339">
    <property type="entry name" value="Arrestin_N"/>
    <property type="match status" value="1"/>
</dbReference>
<name>A0ABD1IQE2_9TELE</name>